<feature type="region of interest" description="Disordered" evidence="1">
    <location>
        <begin position="249"/>
        <end position="353"/>
    </location>
</feature>
<comment type="caution">
    <text evidence="3">The sequence shown here is derived from an EMBL/GenBank/DDBJ whole genome shotgun (WGS) entry which is preliminary data.</text>
</comment>
<protein>
    <recommendedName>
        <fullName evidence="2">RNase NYN domain-containing protein</fullName>
    </recommendedName>
</protein>
<proteinExistence type="predicted"/>
<evidence type="ECO:0000259" key="2">
    <source>
        <dbReference type="Pfam" id="PF11977"/>
    </source>
</evidence>
<reference evidence="3" key="1">
    <citation type="submission" date="2020-10" db="EMBL/GenBank/DDBJ databases">
        <authorList>
            <person name="Kikuchi T."/>
        </authorList>
    </citation>
    <scope>NUCLEOTIDE SEQUENCE</scope>
    <source>
        <strain evidence="3">NKZ352</strain>
    </source>
</reference>
<evidence type="ECO:0000313" key="3">
    <source>
        <dbReference type="EMBL" id="CAD6191158.1"/>
    </source>
</evidence>
<organism evidence="3 4">
    <name type="scientific">Caenorhabditis auriculariae</name>
    <dbReference type="NCBI Taxonomy" id="2777116"/>
    <lineage>
        <taxon>Eukaryota</taxon>
        <taxon>Metazoa</taxon>
        <taxon>Ecdysozoa</taxon>
        <taxon>Nematoda</taxon>
        <taxon>Chromadorea</taxon>
        <taxon>Rhabditida</taxon>
        <taxon>Rhabditina</taxon>
        <taxon>Rhabditomorpha</taxon>
        <taxon>Rhabditoidea</taxon>
        <taxon>Rhabditidae</taxon>
        <taxon>Peloderinae</taxon>
        <taxon>Caenorhabditis</taxon>
    </lineage>
</organism>
<name>A0A8S1H9C9_9PELO</name>
<sequence length="353" mass="41059">MSQLQAQSFLQERKQEGSYDSILRNTQDYKEFDDFFKHRVDTVKRTIILDAFSVMKYSVNSGTLEMGPLLSFLRLFVVNNFEVYGLLARNFFNRKNTHEGILLNKLLEKKLLIAVSNGEQAKQDIFAHAEKTDGLIVSNNRFRDMNNEKWKPLLENNLVHFYTLPLEKPDRFKRTRDHRHYMCDVRFGFFNSDFTQRCMSETFVFYLYDALYEKAEKARLRWSSEVKKEALQCLDDLIYIHTVEKNRDPEVNSLPPAVGTNMGNKEEEKKGEEEEVASTSEKVAGTSEEIAGTSEKVVGTSEEAVGTSEEVAATMKKMWKTKQEEKKKDKQEVKKEKEKEKKRKKLVVHGSTI</sequence>
<keyword evidence="4" id="KW-1185">Reference proteome</keyword>
<feature type="compositionally biased region" description="Basic and acidic residues" evidence="1">
    <location>
        <begin position="321"/>
        <end position="339"/>
    </location>
</feature>
<evidence type="ECO:0000313" key="4">
    <source>
        <dbReference type="Proteomes" id="UP000835052"/>
    </source>
</evidence>
<evidence type="ECO:0000256" key="1">
    <source>
        <dbReference type="SAM" id="MobiDB-lite"/>
    </source>
</evidence>
<feature type="domain" description="RNase NYN" evidence="2">
    <location>
        <begin position="44"/>
        <end position="161"/>
    </location>
</feature>
<dbReference type="Proteomes" id="UP000835052">
    <property type="component" value="Unassembled WGS sequence"/>
</dbReference>
<dbReference type="Pfam" id="PF11977">
    <property type="entry name" value="RNase_Zc3h12a"/>
    <property type="match status" value="1"/>
</dbReference>
<dbReference type="Gene3D" id="3.40.50.11980">
    <property type="match status" value="1"/>
</dbReference>
<dbReference type="AlphaFoldDB" id="A0A8S1H9C9"/>
<dbReference type="InterPro" id="IPR021869">
    <property type="entry name" value="RNase_Zc3h12_NYN"/>
</dbReference>
<accession>A0A8S1H9C9</accession>
<dbReference type="EMBL" id="CAJGYM010000019">
    <property type="protein sequence ID" value="CAD6191158.1"/>
    <property type="molecule type" value="Genomic_DNA"/>
</dbReference>
<gene>
    <name evidence="3" type="ORF">CAUJ_LOCUS7077</name>
</gene>